<evidence type="ECO:0000313" key="2">
    <source>
        <dbReference type="Proteomes" id="UP000887578"/>
    </source>
</evidence>
<dbReference type="Gene3D" id="3.40.50.11340">
    <property type="match status" value="1"/>
</dbReference>
<dbReference type="Proteomes" id="UP000887578">
    <property type="component" value="Unplaced"/>
</dbReference>
<feature type="signal peptide" evidence="1">
    <location>
        <begin position="1"/>
        <end position="22"/>
    </location>
</feature>
<accession>A0A914PDT8</accession>
<keyword evidence="2" id="KW-1185">Reference proteome</keyword>
<evidence type="ECO:0000313" key="3">
    <source>
        <dbReference type="WBParaSite" id="PDA_v2.g15820.t1"/>
    </source>
</evidence>
<name>A0A914PDT8_9BILA</name>
<keyword evidence="1" id="KW-0732">Signal</keyword>
<proteinExistence type="predicted"/>
<reference evidence="3" key="1">
    <citation type="submission" date="2022-11" db="UniProtKB">
        <authorList>
            <consortium name="WormBaseParasite"/>
        </authorList>
    </citation>
    <scope>IDENTIFICATION</scope>
</reference>
<sequence length="157" mass="17848">MNYLLQVFLSFILFNFVIQTLCYVETEEDYITISSKSEDISVAKDPRYILYEINYGEGFNSRRDVYMRIAQTVQTLRKKVNWGVLITKHGKMVFNTNEIVPKTVVVSRSHAGKVQELVNTALKGQYTVEPFGGSVYKTLGLINSTAGKILYSFLKGP</sequence>
<protein>
    <submittedName>
        <fullName evidence="3">Uncharacterized protein</fullName>
    </submittedName>
</protein>
<organism evidence="2 3">
    <name type="scientific">Panagrolaimus davidi</name>
    <dbReference type="NCBI Taxonomy" id="227884"/>
    <lineage>
        <taxon>Eukaryota</taxon>
        <taxon>Metazoa</taxon>
        <taxon>Ecdysozoa</taxon>
        <taxon>Nematoda</taxon>
        <taxon>Chromadorea</taxon>
        <taxon>Rhabditida</taxon>
        <taxon>Tylenchina</taxon>
        <taxon>Panagrolaimomorpha</taxon>
        <taxon>Panagrolaimoidea</taxon>
        <taxon>Panagrolaimidae</taxon>
        <taxon>Panagrolaimus</taxon>
    </lineage>
</organism>
<feature type="chain" id="PRO_5037318911" evidence="1">
    <location>
        <begin position="23"/>
        <end position="157"/>
    </location>
</feature>
<dbReference type="AlphaFoldDB" id="A0A914PDT8"/>
<evidence type="ECO:0000256" key="1">
    <source>
        <dbReference type="SAM" id="SignalP"/>
    </source>
</evidence>
<dbReference type="WBParaSite" id="PDA_v2.g15820.t1">
    <property type="protein sequence ID" value="PDA_v2.g15820.t1"/>
    <property type="gene ID" value="PDA_v2.g15820"/>
</dbReference>